<comment type="caution">
    <text evidence="2">The sequence shown here is derived from an EMBL/GenBank/DDBJ whole genome shotgun (WGS) entry which is preliminary data.</text>
</comment>
<organism evidence="2 3">
    <name type="scientific">Synaphobranchus kaupii</name>
    <name type="common">Kaup's arrowtooth eel</name>
    <dbReference type="NCBI Taxonomy" id="118154"/>
    <lineage>
        <taxon>Eukaryota</taxon>
        <taxon>Metazoa</taxon>
        <taxon>Chordata</taxon>
        <taxon>Craniata</taxon>
        <taxon>Vertebrata</taxon>
        <taxon>Euteleostomi</taxon>
        <taxon>Actinopterygii</taxon>
        <taxon>Neopterygii</taxon>
        <taxon>Teleostei</taxon>
        <taxon>Anguilliformes</taxon>
        <taxon>Synaphobranchidae</taxon>
        <taxon>Synaphobranchus</taxon>
    </lineage>
</organism>
<feature type="region of interest" description="Disordered" evidence="1">
    <location>
        <begin position="1"/>
        <end position="59"/>
    </location>
</feature>
<dbReference type="AlphaFoldDB" id="A0A9Q1JCM0"/>
<sequence length="153" mass="16804">MNDENSRASTTNGNSDRRPLLRHVEETVRESTRPLHPGARVQRRSSPPRTAAHQTPRAVKCVRAGRGVSTARAPLRGSPLFPDSCSSRSVAPSHVQDVGREEILIGQRGKLAPLQAGYFSKDILTACDKYEKPVLFLSADIIFITKNKDKSST</sequence>
<evidence type="ECO:0000256" key="1">
    <source>
        <dbReference type="SAM" id="MobiDB-lite"/>
    </source>
</evidence>
<dbReference type="EMBL" id="JAINUF010000001">
    <property type="protein sequence ID" value="KAJ8379965.1"/>
    <property type="molecule type" value="Genomic_DNA"/>
</dbReference>
<proteinExistence type="predicted"/>
<reference evidence="2" key="1">
    <citation type="journal article" date="2023" name="Science">
        <title>Genome structures resolve the early diversification of teleost fishes.</title>
        <authorList>
            <person name="Parey E."/>
            <person name="Louis A."/>
            <person name="Montfort J."/>
            <person name="Bouchez O."/>
            <person name="Roques C."/>
            <person name="Iampietro C."/>
            <person name="Lluch J."/>
            <person name="Castinel A."/>
            <person name="Donnadieu C."/>
            <person name="Desvignes T."/>
            <person name="Floi Bucao C."/>
            <person name="Jouanno E."/>
            <person name="Wen M."/>
            <person name="Mejri S."/>
            <person name="Dirks R."/>
            <person name="Jansen H."/>
            <person name="Henkel C."/>
            <person name="Chen W.J."/>
            <person name="Zahm M."/>
            <person name="Cabau C."/>
            <person name="Klopp C."/>
            <person name="Thompson A.W."/>
            <person name="Robinson-Rechavi M."/>
            <person name="Braasch I."/>
            <person name="Lecointre G."/>
            <person name="Bobe J."/>
            <person name="Postlethwait J.H."/>
            <person name="Berthelot C."/>
            <person name="Roest Crollius H."/>
            <person name="Guiguen Y."/>
        </authorList>
    </citation>
    <scope>NUCLEOTIDE SEQUENCE</scope>
    <source>
        <strain evidence="2">WJC10195</strain>
    </source>
</reference>
<dbReference type="Proteomes" id="UP001152622">
    <property type="component" value="Chromosome 1"/>
</dbReference>
<feature type="region of interest" description="Disordered" evidence="1">
    <location>
        <begin position="72"/>
        <end position="93"/>
    </location>
</feature>
<gene>
    <name evidence="2" type="ORF">SKAU_G00007430</name>
</gene>
<evidence type="ECO:0000313" key="3">
    <source>
        <dbReference type="Proteomes" id="UP001152622"/>
    </source>
</evidence>
<keyword evidence="3" id="KW-1185">Reference proteome</keyword>
<name>A0A9Q1JCM0_SYNKA</name>
<accession>A0A9Q1JCM0</accession>
<evidence type="ECO:0000313" key="2">
    <source>
        <dbReference type="EMBL" id="KAJ8379965.1"/>
    </source>
</evidence>
<protein>
    <submittedName>
        <fullName evidence="2">Uncharacterized protein</fullName>
    </submittedName>
</protein>
<feature type="compositionally biased region" description="Basic and acidic residues" evidence="1">
    <location>
        <begin position="15"/>
        <end position="33"/>
    </location>
</feature>